<evidence type="ECO:0000259" key="1">
    <source>
        <dbReference type="PROSITE" id="PS51186"/>
    </source>
</evidence>
<dbReference type="PROSITE" id="PS51186">
    <property type="entry name" value="GNAT"/>
    <property type="match status" value="1"/>
</dbReference>
<gene>
    <name evidence="2" type="ORF">A3843_03260</name>
</gene>
<dbReference type="Proteomes" id="UP000185783">
    <property type="component" value="Unassembled WGS sequence"/>
</dbReference>
<dbReference type="GO" id="GO:0016747">
    <property type="term" value="F:acyltransferase activity, transferring groups other than amino-acyl groups"/>
    <property type="evidence" value="ECO:0007669"/>
    <property type="project" value="InterPro"/>
</dbReference>
<feature type="domain" description="N-acetyltransferase" evidence="1">
    <location>
        <begin position="3"/>
        <end position="145"/>
    </location>
</feature>
<accession>A0A1U7JLP5</accession>
<dbReference type="InterPro" id="IPR000182">
    <property type="entry name" value="GNAT_dom"/>
</dbReference>
<proteinExistence type="predicted"/>
<dbReference type="Pfam" id="PF00583">
    <property type="entry name" value="Acetyltransf_1"/>
    <property type="match status" value="1"/>
</dbReference>
<sequence>MTYHISTDKTRLDLDAIYRFLSEIAYWSHGIPRELFLTSVENSRCYGAYTADGTQAAFARVITDYATFGYIADVFVLPDHRGRGVSKQLVAAITEDPELKEVRRLSLITDHAHELYRQFGFDEIADAPRRMDLKRAGTYGKAPYPC</sequence>
<name>A0A1U7JLP5_9HYPH</name>
<dbReference type="OrthoDB" id="9797456at2"/>
<dbReference type="Gene3D" id="3.40.630.30">
    <property type="match status" value="1"/>
</dbReference>
<dbReference type="SUPFAM" id="SSF55729">
    <property type="entry name" value="Acyl-CoA N-acyltransferases (Nat)"/>
    <property type="match status" value="1"/>
</dbReference>
<dbReference type="PANTHER" id="PTHR43233:SF1">
    <property type="entry name" value="FAMILY N-ACETYLTRANSFERASE, PUTATIVE (AFU_ORTHOLOGUE AFUA_6G03350)-RELATED"/>
    <property type="match status" value="1"/>
</dbReference>
<protein>
    <recommendedName>
        <fullName evidence="1">N-acetyltransferase domain-containing protein</fullName>
    </recommendedName>
</protein>
<dbReference type="PANTHER" id="PTHR43233">
    <property type="entry name" value="FAMILY N-ACETYLTRANSFERASE, PUTATIVE (AFU_ORTHOLOGUE AFUA_6G03350)-RELATED"/>
    <property type="match status" value="1"/>
</dbReference>
<dbReference type="STRING" id="197461.A3843_03260"/>
<comment type="caution">
    <text evidence="2">The sequence shown here is derived from an EMBL/GenBank/DDBJ whole genome shotgun (WGS) entry which is preliminary data.</text>
</comment>
<dbReference type="EMBL" id="LVVZ01000005">
    <property type="protein sequence ID" value="OKL45612.1"/>
    <property type="molecule type" value="Genomic_DNA"/>
</dbReference>
<reference evidence="2 3" key="1">
    <citation type="submission" date="2016-03" db="EMBL/GenBank/DDBJ databases">
        <title>Genome sequence of Nesiotobacter sp. nov., a moderately halophilic alphaproteobacterium isolated from the Yellow Sea, China.</title>
        <authorList>
            <person name="Zhang G."/>
            <person name="Zhang R."/>
        </authorList>
    </citation>
    <scope>NUCLEOTIDE SEQUENCE [LARGE SCALE GENOMIC DNA]</scope>
    <source>
        <strain evidence="2 3">WB1-6</strain>
    </source>
</reference>
<dbReference type="InterPro" id="IPR053144">
    <property type="entry name" value="Acetyltransferase_Butenolide"/>
</dbReference>
<evidence type="ECO:0000313" key="3">
    <source>
        <dbReference type="Proteomes" id="UP000185783"/>
    </source>
</evidence>
<dbReference type="AlphaFoldDB" id="A0A1U7JLP5"/>
<keyword evidence="3" id="KW-1185">Reference proteome</keyword>
<organism evidence="2 3">
    <name type="scientific">Pseudovibrio exalbescens</name>
    <dbReference type="NCBI Taxonomy" id="197461"/>
    <lineage>
        <taxon>Bacteria</taxon>
        <taxon>Pseudomonadati</taxon>
        <taxon>Pseudomonadota</taxon>
        <taxon>Alphaproteobacteria</taxon>
        <taxon>Hyphomicrobiales</taxon>
        <taxon>Stappiaceae</taxon>
        <taxon>Pseudovibrio</taxon>
    </lineage>
</organism>
<dbReference type="CDD" id="cd04301">
    <property type="entry name" value="NAT_SF"/>
    <property type="match status" value="1"/>
</dbReference>
<dbReference type="InterPro" id="IPR016181">
    <property type="entry name" value="Acyl_CoA_acyltransferase"/>
</dbReference>
<evidence type="ECO:0000313" key="2">
    <source>
        <dbReference type="EMBL" id="OKL45612.1"/>
    </source>
</evidence>